<dbReference type="InterPro" id="IPR052018">
    <property type="entry name" value="PHP_domain"/>
</dbReference>
<proteinExistence type="predicted"/>
<name>A0ABY7BK52_9FIRM</name>
<dbReference type="RefSeq" id="WP_045165564.1">
    <property type="nucleotide sequence ID" value="NZ_CP113864.1"/>
</dbReference>
<dbReference type="InterPro" id="IPR003141">
    <property type="entry name" value="Pol/His_phosphatase_N"/>
</dbReference>
<dbReference type="PANTHER" id="PTHR42924:SF3">
    <property type="entry name" value="POLYMERASE_HISTIDINOL PHOSPHATASE N-TERMINAL DOMAIN-CONTAINING PROTEIN"/>
    <property type="match status" value="1"/>
</dbReference>
<dbReference type="Pfam" id="PF02811">
    <property type="entry name" value="PHP"/>
    <property type="match status" value="1"/>
</dbReference>
<dbReference type="PANTHER" id="PTHR42924">
    <property type="entry name" value="EXONUCLEASE"/>
    <property type="match status" value="1"/>
</dbReference>
<evidence type="ECO:0000259" key="1">
    <source>
        <dbReference type="SMART" id="SM00481"/>
    </source>
</evidence>
<reference evidence="2" key="1">
    <citation type="submission" date="2022-12" db="EMBL/GenBank/DDBJ databases">
        <authorList>
            <person name="Bing R.G."/>
            <person name="Willard D.J."/>
            <person name="Manesh M.J.H."/>
            <person name="Laemthong T."/>
            <person name="Crosby J.R."/>
            <person name="Kelly R.M."/>
        </authorList>
    </citation>
    <scope>NUCLEOTIDE SEQUENCE</scope>
    <source>
        <strain evidence="2">DSM 8991</strain>
    </source>
</reference>
<evidence type="ECO:0000313" key="2">
    <source>
        <dbReference type="EMBL" id="WAM32267.1"/>
    </source>
</evidence>
<dbReference type="SMART" id="SM00481">
    <property type="entry name" value="POLIIIAc"/>
    <property type="match status" value="1"/>
</dbReference>
<feature type="domain" description="Polymerase/histidinol phosphatase N-terminal" evidence="1">
    <location>
        <begin position="2"/>
        <end position="67"/>
    </location>
</feature>
<protein>
    <submittedName>
        <fullName evidence="2">PHP domain-containing protein</fullName>
    </submittedName>
</protein>
<dbReference type="EMBL" id="CP113864">
    <property type="protein sequence ID" value="WAM32267.1"/>
    <property type="molecule type" value="Genomic_DNA"/>
</dbReference>
<dbReference type="InterPro" id="IPR016195">
    <property type="entry name" value="Pol/histidinol_Pase-like"/>
</dbReference>
<accession>A0ABY7BK52</accession>
<dbReference type="Proteomes" id="UP001164745">
    <property type="component" value="Chromosome"/>
</dbReference>
<evidence type="ECO:0000313" key="3">
    <source>
        <dbReference type="Proteomes" id="UP001164745"/>
    </source>
</evidence>
<sequence>MIDLHIHTTFSDGTYSPEDVVVLAKGKGLFAIAITDHDTTDGVKMALKKGQEIGMKVISGVEISADFEIEMHILGLFIDVDNTSLQEKLKMLEGFRKERNPKIIEKLRKMGYDISMEDVEKVASGEVIGRPHIARVLVRKGYFENTKAVFENLLGFGRPAYVKKEKLKPYEAIEAIKRAGGLAILAHPHKYLYLEEGPENVFEELKEYGLDGIEVYHSDHTDKETRQLLEIAKKLDFLISGGSDFHGDNKPDIEIGNGRGNLNIGKEILEELERKVAQR</sequence>
<gene>
    <name evidence="2" type="ORF">OTJ99_000790</name>
</gene>
<keyword evidence="3" id="KW-1185">Reference proteome</keyword>
<dbReference type="Gene3D" id="3.20.20.140">
    <property type="entry name" value="Metal-dependent hydrolases"/>
    <property type="match status" value="1"/>
</dbReference>
<organism evidence="2 3">
    <name type="scientific">Caldicellulosiruptor naganoensis</name>
    <dbReference type="NCBI Taxonomy" id="29324"/>
    <lineage>
        <taxon>Bacteria</taxon>
        <taxon>Bacillati</taxon>
        <taxon>Bacillota</taxon>
        <taxon>Bacillota incertae sedis</taxon>
        <taxon>Caldicellulosiruptorales</taxon>
        <taxon>Caldicellulosiruptoraceae</taxon>
        <taxon>Caldicellulosiruptor</taxon>
    </lineage>
</organism>
<dbReference type="InterPro" id="IPR004013">
    <property type="entry name" value="PHP_dom"/>
</dbReference>
<dbReference type="CDD" id="cd07438">
    <property type="entry name" value="PHP_HisPPase_AMP"/>
    <property type="match status" value="1"/>
</dbReference>
<dbReference type="SUPFAM" id="SSF89550">
    <property type="entry name" value="PHP domain-like"/>
    <property type="match status" value="1"/>
</dbReference>
<dbReference type="Gene3D" id="1.10.150.650">
    <property type="match status" value="1"/>
</dbReference>